<dbReference type="EMBL" id="MU863725">
    <property type="protein sequence ID" value="KAK4096266.1"/>
    <property type="molecule type" value="Genomic_DNA"/>
</dbReference>
<dbReference type="GO" id="GO:0008168">
    <property type="term" value="F:methyltransferase activity"/>
    <property type="evidence" value="ECO:0007669"/>
    <property type="project" value="UniProtKB-KW"/>
</dbReference>
<keyword evidence="2" id="KW-0808">Transferase</keyword>
<name>A0AAN6SX50_9PEZI</name>
<organism evidence="2 3">
    <name type="scientific">Parathielavia hyrcaniae</name>
    <dbReference type="NCBI Taxonomy" id="113614"/>
    <lineage>
        <taxon>Eukaryota</taxon>
        <taxon>Fungi</taxon>
        <taxon>Dikarya</taxon>
        <taxon>Ascomycota</taxon>
        <taxon>Pezizomycotina</taxon>
        <taxon>Sordariomycetes</taxon>
        <taxon>Sordariomycetidae</taxon>
        <taxon>Sordariales</taxon>
        <taxon>Chaetomiaceae</taxon>
        <taxon>Parathielavia</taxon>
    </lineage>
</organism>
<dbReference type="PANTHER" id="PTHR43591">
    <property type="entry name" value="METHYLTRANSFERASE"/>
    <property type="match status" value="1"/>
</dbReference>
<reference evidence="2" key="2">
    <citation type="submission" date="2023-05" db="EMBL/GenBank/DDBJ databases">
        <authorList>
            <consortium name="Lawrence Berkeley National Laboratory"/>
            <person name="Steindorff A."/>
            <person name="Hensen N."/>
            <person name="Bonometti L."/>
            <person name="Westerberg I."/>
            <person name="Brannstrom I.O."/>
            <person name="Guillou S."/>
            <person name="Cros-Aarteil S."/>
            <person name="Calhoun S."/>
            <person name="Haridas S."/>
            <person name="Kuo A."/>
            <person name="Mondo S."/>
            <person name="Pangilinan J."/>
            <person name="Riley R."/>
            <person name="Labutti K."/>
            <person name="Andreopoulos B."/>
            <person name="Lipzen A."/>
            <person name="Chen C."/>
            <person name="Yanf M."/>
            <person name="Daum C."/>
            <person name="Ng V."/>
            <person name="Clum A."/>
            <person name="Ohm R."/>
            <person name="Martin F."/>
            <person name="Silar P."/>
            <person name="Natvig D."/>
            <person name="Lalanne C."/>
            <person name="Gautier V."/>
            <person name="Ament-Velasquez S.L."/>
            <person name="Kruys A."/>
            <person name="Hutchinson M.I."/>
            <person name="Powell A.J."/>
            <person name="Barry K."/>
            <person name="Miller A.N."/>
            <person name="Grigoriev I.V."/>
            <person name="Debuchy R."/>
            <person name="Gladieux P."/>
            <person name="Thoren M.H."/>
            <person name="Johannesson H."/>
        </authorList>
    </citation>
    <scope>NUCLEOTIDE SEQUENCE</scope>
    <source>
        <strain evidence="2">CBS 757.83</strain>
    </source>
</reference>
<dbReference type="Proteomes" id="UP001305647">
    <property type="component" value="Unassembled WGS sequence"/>
</dbReference>
<keyword evidence="3" id="KW-1185">Reference proteome</keyword>
<dbReference type="SUPFAM" id="SSF53335">
    <property type="entry name" value="S-adenosyl-L-methionine-dependent methyltransferases"/>
    <property type="match status" value="1"/>
</dbReference>
<sequence length="288" mass="32952">MPVVEEGGRRYHDPSKYLLPNDKREQERLDMLHEQWFLSHDKKLLLCPKERFQRVLDIGTGTGTWAIEFADEHPEAHVIGVDISPIQPDWVPPNCEFQIDDAERQWTWRPTFDLIHGRMLGGCLKDSTNVFKQAFQHLKPGGYLEVKDILLTPKCDDGTLEGDSPLLTWASLLAKAADNMGRPINLASRYREMLIEAGFTRVVVDDQKWPTNGWAKDNKPRQLGIWYKCTLGRELETISTALLIHGLGWDSTKVLVQCASVRKEFMNPRVHTYFSVLTAVGMKPLEEV</sequence>
<reference evidence="2" key="1">
    <citation type="journal article" date="2023" name="Mol. Phylogenet. Evol.">
        <title>Genome-scale phylogeny and comparative genomics of the fungal order Sordariales.</title>
        <authorList>
            <person name="Hensen N."/>
            <person name="Bonometti L."/>
            <person name="Westerberg I."/>
            <person name="Brannstrom I.O."/>
            <person name="Guillou S."/>
            <person name="Cros-Aarteil S."/>
            <person name="Calhoun S."/>
            <person name="Haridas S."/>
            <person name="Kuo A."/>
            <person name="Mondo S."/>
            <person name="Pangilinan J."/>
            <person name="Riley R."/>
            <person name="LaButti K."/>
            <person name="Andreopoulos B."/>
            <person name="Lipzen A."/>
            <person name="Chen C."/>
            <person name="Yan M."/>
            <person name="Daum C."/>
            <person name="Ng V."/>
            <person name="Clum A."/>
            <person name="Steindorff A."/>
            <person name="Ohm R.A."/>
            <person name="Martin F."/>
            <person name="Silar P."/>
            <person name="Natvig D.O."/>
            <person name="Lalanne C."/>
            <person name="Gautier V."/>
            <person name="Ament-Velasquez S.L."/>
            <person name="Kruys A."/>
            <person name="Hutchinson M.I."/>
            <person name="Powell A.J."/>
            <person name="Barry K."/>
            <person name="Miller A.N."/>
            <person name="Grigoriev I.V."/>
            <person name="Debuchy R."/>
            <person name="Gladieux P."/>
            <person name="Hiltunen Thoren M."/>
            <person name="Johannesson H."/>
        </authorList>
    </citation>
    <scope>NUCLEOTIDE SEQUENCE</scope>
    <source>
        <strain evidence="2">CBS 757.83</strain>
    </source>
</reference>
<dbReference type="Pfam" id="PF13489">
    <property type="entry name" value="Methyltransf_23"/>
    <property type="match status" value="1"/>
</dbReference>
<dbReference type="InterPro" id="IPR029063">
    <property type="entry name" value="SAM-dependent_MTases_sf"/>
</dbReference>
<evidence type="ECO:0000313" key="2">
    <source>
        <dbReference type="EMBL" id="KAK4096266.1"/>
    </source>
</evidence>
<gene>
    <name evidence="2" type="ORF">N658DRAFT_436481</name>
</gene>
<evidence type="ECO:0000256" key="1">
    <source>
        <dbReference type="ARBA" id="ARBA00038158"/>
    </source>
</evidence>
<evidence type="ECO:0000313" key="3">
    <source>
        <dbReference type="Proteomes" id="UP001305647"/>
    </source>
</evidence>
<dbReference type="GO" id="GO:0032259">
    <property type="term" value="P:methylation"/>
    <property type="evidence" value="ECO:0007669"/>
    <property type="project" value="UniProtKB-KW"/>
</dbReference>
<keyword evidence="2" id="KW-0489">Methyltransferase</keyword>
<dbReference type="CDD" id="cd02440">
    <property type="entry name" value="AdoMet_MTases"/>
    <property type="match status" value="1"/>
</dbReference>
<protein>
    <submittedName>
        <fullName evidence="2">TAM domain methyltransferase</fullName>
    </submittedName>
</protein>
<comment type="similarity">
    <text evidence="1">Belongs to the methyltransferase superfamily. LaeA methyltransferase family.</text>
</comment>
<accession>A0AAN6SX50</accession>
<dbReference type="PANTHER" id="PTHR43591:SF31">
    <property type="entry name" value="LAEA-LIKE, PUTATIVE (AFU_ORTHOLOGUE AFUA_8G01930)-RELATED"/>
    <property type="match status" value="1"/>
</dbReference>
<comment type="caution">
    <text evidence="2">The sequence shown here is derived from an EMBL/GenBank/DDBJ whole genome shotgun (WGS) entry which is preliminary data.</text>
</comment>
<dbReference type="Gene3D" id="3.40.50.150">
    <property type="entry name" value="Vaccinia Virus protein VP39"/>
    <property type="match status" value="1"/>
</dbReference>
<dbReference type="AlphaFoldDB" id="A0AAN6SX50"/>
<proteinExistence type="inferred from homology"/>